<dbReference type="STRING" id="551996.SAMN05192573_115131"/>
<dbReference type="Proteomes" id="UP000199705">
    <property type="component" value="Unassembled WGS sequence"/>
</dbReference>
<dbReference type="SUPFAM" id="SSF53067">
    <property type="entry name" value="Actin-like ATPase domain"/>
    <property type="match status" value="1"/>
</dbReference>
<protein>
    <submittedName>
        <fullName evidence="2">Glucokinase</fullName>
    </submittedName>
</protein>
<dbReference type="GO" id="GO:0016301">
    <property type="term" value="F:kinase activity"/>
    <property type="evidence" value="ECO:0007669"/>
    <property type="project" value="UniProtKB-KW"/>
</dbReference>
<dbReference type="EMBL" id="FNCG01000015">
    <property type="protein sequence ID" value="SDI05120.1"/>
    <property type="molecule type" value="Genomic_DNA"/>
</dbReference>
<organism evidence="2 3">
    <name type="scientific">Mucilaginibacter gossypii</name>
    <dbReference type="NCBI Taxonomy" id="551996"/>
    <lineage>
        <taxon>Bacteria</taxon>
        <taxon>Pseudomonadati</taxon>
        <taxon>Bacteroidota</taxon>
        <taxon>Sphingobacteriia</taxon>
        <taxon>Sphingobacteriales</taxon>
        <taxon>Sphingobacteriaceae</taxon>
        <taxon>Mucilaginibacter</taxon>
    </lineage>
</organism>
<dbReference type="PROSITE" id="PS01125">
    <property type="entry name" value="ROK"/>
    <property type="match status" value="1"/>
</dbReference>
<sequence>MQDILTMQNCYIGIEIGGTKLQIVLADDSFIVNRAFRFAVDRVLGAAGIREHIAQTITNISKEYIIKGISIGFGGPVDREAGCIAKSHQLSGWDGFNISGWLQQQVNAPVILENDANAAALGEALKGAGRNYEHVFYVTLGSGVGAGMVINGQIYHGTKPGEAEIGHIRLNREGLTLEDSCSGWAVDKKIRTVIAQKPDGKLAQLCADVNGDEAKMLLTALEQGDADALKILNDTAADLGFGLSHAVHLFHPDIIVLGGGLSLLGEPLRIRVQEVIRANTMALFLPGPEVVIAKLGELAVPVGAIENLRKHIG</sequence>
<dbReference type="Gene3D" id="3.30.420.40">
    <property type="match status" value="2"/>
</dbReference>
<dbReference type="InterPro" id="IPR043129">
    <property type="entry name" value="ATPase_NBD"/>
</dbReference>
<dbReference type="PANTHER" id="PTHR18964">
    <property type="entry name" value="ROK (REPRESSOR, ORF, KINASE) FAMILY"/>
    <property type="match status" value="1"/>
</dbReference>
<dbReference type="AlphaFoldDB" id="A0A1G8HF81"/>
<keyword evidence="3" id="KW-1185">Reference proteome</keyword>
<proteinExistence type="inferred from homology"/>
<dbReference type="InterPro" id="IPR049874">
    <property type="entry name" value="ROK_cs"/>
</dbReference>
<gene>
    <name evidence="2" type="ORF">SAMN05192573_115131</name>
</gene>
<accession>A0A1G8HF81</accession>
<reference evidence="3" key="1">
    <citation type="submission" date="2016-10" db="EMBL/GenBank/DDBJ databases">
        <authorList>
            <person name="Varghese N."/>
            <person name="Submissions S."/>
        </authorList>
    </citation>
    <scope>NUCLEOTIDE SEQUENCE [LARGE SCALE GENOMIC DNA]</scope>
    <source>
        <strain evidence="3">Gh-67</strain>
    </source>
</reference>
<comment type="similarity">
    <text evidence="1">Belongs to the ROK (NagC/XylR) family.</text>
</comment>
<evidence type="ECO:0000313" key="3">
    <source>
        <dbReference type="Proteomes" id="UP000199705"/>
    </source>
</evidence>
<keyword evidence="2" id="KW-0418">Kinase</keyword>
<dbReference type="PANTHER" id="PTHR18964:SF149">
    <property type="entry name" value="BIFUNCTIONAL UDP-N-ACETYLGLUCOSAMINE 2-EPIMERASE_N-ACETYLMANNOSAMINE KINASE"/>
    <property type="match status" value="1"/>
</dbReference>
<name>A0A1G8HF81_9SPHI</name>
<dbReference type="CDD" id="cd23763">
    <property type="entry name" value="ASKHA_ATPase_ROK"/>
    <property type="match status" value="1"/>
</dbReference>
<keyword evidence="2" id="KW-0808">Transferase</keyword>
<evidence type="ECO:0000313" key="2">
    <source>
        <dbReference type="EMBL" id="SDI05120.1"/>
    </source>
</evidence>
<evidence type="ECO:0000256" key="1">
    <source>
        <dbReference type="ARBA" id="ARBA00006479"/>
    </source>
</evidence>
<dbReference type="Pfam" id="PF00480">
    <property type="entry name" value="ROK"/>
    <property type="match status" value="1"/>
</dbReference>
<dbReference type="InterPro" id="IPR000600">
    <property type="entry name" value="ROK"/>
</dbReference>